<protein>
    <submittedName>
        <fullName evidence="1">Uncharacterized protein</fullName>
    </submittedName>
</protein>
<dbReference type="AlphaFoldDB" id="A0A0W7X677"/>
<comment type="caution">
    <text evidence="1">The sequence shown here is derived from an EMBL/GenBank/DDBJ whole genome shotgun (WGS) entry which is preliminary data.</text>
</comment>
<dbReference type="Proteomes" id="UP000054804">
    <property type="component" value="Unassembled WGS sequence"/>
</dbReference>
<evidence type="ECO:0000313" key="1">
    <source>
        <dbReference type="EMBL" id="KUF18441.1"/>
    </source>
</evidence>
<sequence length="94" mass="9776">MRARVHTSGQRTPRLFHRGGTAVFARGGAVADVDVDRRAPGGTLDQLVRGRRPARAAAGSFDFLLLGGCDGLVEAFDPHGVPGPQGAETGQVRG</sequence>
<name>A0A0W7X677_9ACTN</name>
<dbReference type="EMBL" id="LOCL01000030">
    <property type="protein sequence ID" value="KUF18441.1"/>
    <property type="molecule type" value="Genomic_DNA"/>
</dbReference>
<accession>A0A0W7X677</accession>
<evidence type="ECO:0000313" key="2">
    <source>
        <dbReference type="Proteomes" id="UP000054804"/>
    </source>
</evidence>
<keyword evidence="2" id="KW-1185">Reference proteome</keyword>
<gene>
    <name evidence="1" type="ORF">AT728_19025</name>
</gene>
<proteinExistence type="predicted"/>
<organism evidence="1 2">
    <name type="scientific">Streptomyces silvensis</name>
    <dbReference type="NCBI Taxonomy" id="1765722"/>
    <lineage>
        <taxon>Bacteria</taxon>
        <taxon>Bacillati</taxon>
        <taxon>Actinomycetota</taxon>
        <taxon>Actinomycetes</taxon>
        <taxon>Kitasatosporales</taxon>
        <taxon>Streptomycetaceae</taxon>
        <taxon>Streptomyces</taxon>
    </lineage>
</organism>
<reference evidence="1 2" key="1">
    <citation type="submission" date="2015-12" db="EMBL/GenBank/DDBJ databases">
        <title>Draft genome sequence of Streptomyces silvensis ATCC 53525, a producer of novel hormone antagonists.</title>
        <authorList>
            <person name="Johnston C.W."/>
            <person name="Li Y."/>
            <person name="Magarvey N.A."/>
        </authorList>
    </citation>
    <scope>NUCLEOTIDE SEQUENCE [LARGE SCALE GENOMIC DNA]</scope>
    <source>
        <strain evidence="1 2">ATCC 53525</strain>
    </source>
</reference>